<proteinExistence type="predicted"/>
<reference evidence="1 2" key="1">
    <citation type="submission" date="2024-01" db="EMBL/GenBank/DDBJ databases">
        <title>The genomes of 5 underutilized Papilionoideae crops provide insights into root nodulation and disease resistance.</title>
        <authorList>
            <person name="Yuan L."/>
        </authorList>
    </citation>
    <scope>NUCLEOTIDE SEQUENCE [LARGE SCALE GENOMIC DNA]</scope>
    <source>
        <strain evidence="1">LY-2023</strain>
        <tissue evidence="1">Leaf</tissue>
    </source>
</reference>
<accession>A0AAN9JSD6</accession>
<comment type="caution">
    <text evidence="1">The sequence shown here is derived from an EMBL/GenBank/DDBJ whole genome shotgun (WGS) entry which is preliminary data.</text>
</comment>
<gene>
    <name evidence="1" type="ORF">RJT34_14143</name>
</gene>
<evidence type="ECO:0000313" key="2">
    <source>
        <dbReference type="Proteomes" id="UP001359559"/>
    </source>
</evidence>
<sequence length="75" mass="8586">MSVTATNAVGALPRTPIFPSFSHFIKIFVCFYKNSKFSEIFDFWPSPQILQICQIIFSSNTTTQIHPFLSILRTL</sequence>
<protein>
    <submittedName>
        <fullName evidence="1">Uncharacterized protein</fullName>
    </submittedName>
</protein>
<dbReference type="EMBL" id="JAYKXN010000003">
    <property type="protein sequence ID" value="KAK7303241.1"/>
    <property type="molecule type" value="Genomic_DNA"/>
</dbReference>
<evidence type="ECO:0000313" key="1">
    <source>
        <dbReference type="EMBL" id="KAK7303241.1"/>
    </source>
</evidence>
<dbReference type="Proteomes" id="UP001359559">
    <property type="component" value="Unassembled WGS sequence"/>
</dbReference>
<organism evidence="1 2">
    <name type="scientific">Clitoria ternatea</name>
    <name type="common">Butterfly pea</name>
    <dbReference type="NCBI Taxonomy" id="43366"/>
    <lineage>
        <taxon>Eukaryota</taxon>
        <taxon>Viridiplantae</taxon>
        <taxon>Streptophyta</taxon>
        <taxon>Embryophyta</taxon>
        <taxon>Tracheophyta</taxon>
        <taxon>Spermatophyta</taxon>
        <taxon>Magnoliopsida</taxon>
        <taxon>eudicotyledons</taxon>
        <taxon>Gunneridae</taxon>
        <taxon>Pentapetalae</taxon>
        <taxon>rosids</taxon>
        <taxon>fabids</taxon>
        <taxon>Fabales</taxon>
        <taxon>Fabaceae</taxon>
        <taxon>Papilionoideae</taxon>
        <taxon>50 kb inversion clade</taxon>
        <taxon>NPAAA clade</taxon>
        <taxon>indigoferoid/millettioid clade</taxon>
        <taxon>Phaseoleae</taxon>
        <taxon>Clitoria</taxon>
    </lineage>
</organism>
<name>A0AAN9JSD6_CLITE</name>
<dbReference type="AlphaFoldDB" id="A0AAN9JSD6"/>
<keyword evidence="2" id="KW-1185">Reference proteome</keyword>